<accession>A0A8K0H0Z1</accession>
<dbReference type="EMBL" id="VOIH02000006">
    <property type="protein sequence ID" value="KAF3443702.1"/>
    <property type="molecule type" value="Genomic_DNA"/>
</dbReference>
<name>A0A8K0H0Z1_9ROSA</name>
<dbReference type="Pfam" id="PF24758">
    <property type="entry name" value="LRR_At5g56370"/>
    <property type="match status" value="1"/>
</dbReference>
<dbReference type="Pfam" id="PF08387">
    <property type="entry name" value="FBD"/>
    <property type="match status" value="1"/>
</dbReference>
<evidence type="ECO:0000313" key="3">
    <source>
        <dbReference type="Proteomes" id="UP000796880"/>
    </source>
</evidence>
<feature type="domain" description="FBD" evidence="1">
    <location>
        <begin position="348"/>
        <end position="423"/>
    </location>
</feature>
<dbReference type="SMART" id="SM00579">
    <property type="entry name" value="FBD"/>
    <property type="match status" value="1"/>
</dbReference>
<comment type="caution">
    <text evidence="2">The sequence shown here is derived from an EMBL/GenBank/DDBJ whole genome shotgun (WGS) entry which is preliminary data.</text>
</comment>
<protein>
    <recommendedName>
        <fullName evidence="1">FBD domain-containing protein</fullName>
    </recommendedName>
</protein>
<evidence type="ECO:0000313" key="2">
    <source>
        <dbReference type="EMBL" id="KAF3443702.1"/>
    </source>
</evidence>
<dbReference type="PANTHER" id="PTHR31900">
    <property type="entry name" value="F-BOX/RNI SUPERFAMILY PROTEIN-RELATED"/>
    <property type="match status" value="1"/>
</dbReference>
<proteinExistence type="predicted"/>
<sequence>MAHDFEEIYSFCEFVDRFMSLHNGVDLHQFDLLFIVYCESDLIDVGFRVGTWILQATRSNVERICLELNQVPPFTLPVGVWNCAFLRELELNLHTGTLILPNTSVSRIEILTLKRLRVSVDLLGKLILSCKWLKKLHLYDVYGFDELNINSSLLEHLQIDNFCLNGDGMKLKVSADRLKYLSILYKWGGVDHSLRLHAPRLERFYWSGNVFNYSYEGDFGSLKHADISIIPSPNFGDEYEAAFKRIMVRVLETVYGVSSLCVSDLAIKELSLSEVWQEFCNLRSLTLISKDLGLGNTIPSMVSLLNSTPYLDTLEIRLSCLDYSNDEDYEDSSDDGDSTEMISSYNAEYWEAQNLKFVDFLKNVEMEIDGEQNEIDLIKYLLKNAKELEKMTIFYSSNASPRLSVISRKLQHFQKVSSSIVFKVASTYGFKVLVSNYSSLWFLNWLYTSSSAADIHYADMLPPIALMLEYGTVFGISLLA</sequence>
<organism evidence="2 3">
    <name type="scientific">Rhamnella rubrinervis</name>
    <dbReference type="NCBI Taxonomy" id="2594499"/>
    <lineage>
        <taxon>Eukaryota</taxon>
        <taxon>Viridiplantae</taxon>
        <taxon>Streptophyta</taxon>
        <taxon>Embryophyta</taxon>
        <taxon>Tracheophyta</taxon>
        <taxon>Spermatophyta</taxon>
        <taxon>Magnoliopsida</taxon>
        <taxon>eudicotyledons</taxon>
        <taxon>Gunneridae</taxon>
        <taxon>Pentapetalae</taxon>
        <taxon>rosids</taxon>
        <taxon>fabids</taxon>
        <taxon>Rosales</taxon>
        <taxon>Rhamnaceae</taxon>
        <taxon>rhamnoid group</taxon>
        <taxon>Rhamneae</taxon>
        <taxon>Rhamnella</taxon>
    </lineage>
</organism>
<dbReference type="InterPro" id="IPR006566">
    <property type="entry name" value="FBD"/>
</dbReference>
<dbReference type="Proteomes" id="UP000796880">
    <property type="component" value="Unassembled WGS sequence"/>
</dbReference>
<keyword evidence="3" id="KW-1185">Reference proteome</keyword>
<dbReference type="AlphaFoldDB" id="A0A8K0H0Z1"/>
<dbReference type="PANTHER" id="PTHR31900:SF27">
    <property type="entry name" value="FBD DOMAIN-CONTAINING PROTEIN"/>
    <property type="match status" value="1"/>
</dbReference>
<gene>
    <name evidence="2" type="ORF">FNV43_RR13392</name>
</gene>
<reference evidence="2" key="1">
    <citation type="submission" date="2020-03" db="EMBL/GenBank/DDBJ databases">
        <title>A high-quality chromosome-level genome assembly of a woody plant with both climbing and erect habits, Rhamnella rubrinervis.</title>
        <authorList>
            <person name="Lu Z."/>
            <person name="Yang Y."/>
            <person name="Zhu X."/>
            <person name="Sun Y."/>
        </authorList>
    </citation>
    <scope>NUCLEOTIDE SEQUENCE</scope>
    <source>
        <strain evidence="2">BYM</strain>
        <tissue evidence="2">Leaf</tissue>
    </source>
</reference>
<dbReference type="InterPro" id="IPR050232">
    <property type="entry name" value="FBL13/AtMIF1-like"/>
</dbReference>
<evidence type="ECO:0000259" key="1">
    <source>
        <dbReference type="SMART" id="SM00579"/>
    </source>
</evidence>
<dbReference type="InterPro" id="IPR055411">
    <property type="entry name" value="LRR_FXL15/At3g58940/PEG3-like"/>
</dbReference>
<dbReference type="OrthoDB" id="594804at2759"/>